<dbReference type="EMBL" id="JBEZFP010000001">
    <property type="protein sequence ID" value="MEU8131914.1"/>
    <property type="molecule type" value="Genomic_DNA"/>
</dbReference>
<dbReference type="InterPro" id="IPR034660">
    <property type="entry name" value="DinB/YfiT-like"/>
</dbReference>
<evidence type="ECO:0000313" key="3">
    <source>
        <dbReference type="Proteomes" id="UP001551482"/>
    </source>
</evidence>
<dbReference type="InterPro" id="IPR024344">
    <property type="entry name" value="MDMPI_metal-binding"/>
</dbReference>
<dbReference type="NCBIfam" id="TIGR03086">
    <property type="entry name" value="TIGR03086 family metal-binding protein"/>
    <property type="match status" value="1"/>
</dbReference>
<comment type="caution">
    <text evidence="2">The sequence shown here is derived from an EMBL/GenBank/DDBJ whole genome shotgun (WGS) entry which is preliminary data.</text>
</comment>
<sequence>MDLHKHLSASAAEAARIARGVIPGRLDGPTPCTEMDTRALLNHWILYTAYGLEKRARREPLPAQWLERDFTAEPDWAEAYAAQLDRAVAAWADPSVWEGEISLGDGFAMPAPEIAKMIVKELVVHGWDVAKASGQEIVCAPETAEIVLAVVEEHAETYREYKGFADPVELPAGASAFDRALALSGRDPGWRPAAAR</sequence>
<reference evidence="2 3" key="1">
    <citation type="submission" date="2024-06" db="EMBL/GenBank/DDBJ databases">
        <title>The Natural Products Discovery Center: Release of the First 8490 Sequenced Strains for Exploring Actinobacteria Biosynthetic Diversity.</title>
        <authorList>
            <person name="Kalkreuter E."/>
            <person name="Kautsar S.A."/>
            <person name="Yang D."/>
            <person name="Bader C.D."/>
            <person name="Teijaro C.N."/>
            <person name="Fluegel L."/>
            <person name="Davis C.M."/>
            <person name="Simpson J.R."/>
            <person name="Lauterbach L."/>
            <person name="Steele A.D."/>
            <person name="Gui C."/>
            <person name="Meng S."/>
            <person name="Li G."/>
            <person name="Viehrig K."/>
            <person name="Ye F."/>
            <person name="Su P."/>
            <person name="Kiefer A.F."/>
            <person name="Nichols A."/>
            <person name="Cepeda A.J."/>
            <person name="Yan W."/>
            <person name="Fan B."/>
            <person name="Jiang Y."/>
            <person name="Adhikari A."/>
            <person name="Zheng C.-J."/>
            <person name="Schuster L."/>
            <person name="Cowan T.M."/>
            <person name="Smanski M.J."/>
            <person name="Chevrette M.G."/>
            <person name="De Carvalho L.P.S."/>
            <person name="Shen B."/>
        </authorList>
    </citation>
    <scope>NUCLEOTIDE SEQUENCE [LARGE SCALE GENOMIC DNA]</scope>
    <source>
        <strain evidence="2 3">NPDC048946</strain>
    </source>
</reference>
<keyword evidence="3" id="KW-1185">Reference proteome</keyword>
<feature type="domain" description="Mycothiol-dependent maleylpyruvate isomerase metal-binding" evidence="1">
    <location>
        <begin position="8"/>
        <end position="130"/>
    </location>
</feature>
<evidence type="ECO:0000313" key="2">
    <source>
        <dbReference type="EMBL" id="MEU8131914.1"/>
    </source>
</evidence>
<dbReference type="Proteomes" id="UP001551482">
    <property type="component" value="Unassembled WGS sequence"/>
</dbReference>
<protein>
    <submittedName>
        <fullName evidence="2">TIGR03086 family metal-binding protein</fullName>
    </submittedName>
</protein>
<evidence type="ECO:0000259" key="1">
    <source>
        <dbReference type="Pfam" id="PF11716"/>
    </source>
</evidence>
<gene>
    <name evidence="2" type="ORF">AB0C36_00220</name>
</gene>
<dbReference type="Pfam" id="PF11716">
    <property type="entry name" value="MDMPI_N"/>
    <property type="match status" value="1"/>
</dbReference>
<dbReference type="InterPro" id="IPR017520">
    <property type="entry name" value="CHP03086"/>
</dbReference>
<organism evidence="2 3">
    <name type="scientific">Streptodolium elevatio</name>
    <dbReference type="NCBI Taxonomy" id="3157996"/>
    <lineage>
        <taxon>Bacteria</taxon>
        <taxon>Bacillati</taxon>
        <taxon>Actinomycetota</taxon>
        <taxon>Actinomycetes</taxon>
        <taxon>Kitasatosporales</taxon>
        <taxon>Streptomycetaceae</taxon>
        <taxon>Streptodolium</taxon>
    </lineage>
</organism>
<name>A0ABV3DA84_9ACTN</name>
<dbReference type="SUPFAM" id="SSF109854">
    <property type="entry name" value="DinB/YfiT-like putative metalloenzymes"/>
    <property type="match status" value="1"/>
</dbReference>
<accession>A0ABV3DA84</accession>
<proteinExistence type="predicted"/>
<dbReference type="RefSeq" id="WP_358346894.1">
    <property type="nucleotide sequence ID" value="NZ_JBEZFP010000001.1"/>
</dbReference>
<dbReference type="Gene3D" id="1.20.120.450">
    <property type="entry name" value="dinb family like domain"/>
    <property type="match status" value="1"/>
</dbReference>